<dbReference type="InterPro" id="IPR025064">
    <property type="entry name" value="DUF4005"/>
</dbReference>
<dbReference type="InParanoid" id="A0A059AJS1"/>
<gene>
    <name evidence="6" type="ORF">EUGRSUZ_J02932</name>
</gene>
<evidence type="ECO:0000256" key="3">
    <source>
        <dbReference type="ARBA" id="ARBA00024378"/>
    </source>
</evidence>
<evidence type="ECO:0000256" key="4">
    <source>
        <dbReference type="SAM" id="MobiDB-lite"/>
    </source>
</evidence>
<accession>A0A059AJS1</accession>
<feature type="region of interest" description="Disordered" evidence="4">
    <location>
        <begin position="308"/>
        <end position="329"/>
    </location>
</feature>
<protein>
    <recommendedName>
        <fullName evidence="5">DUF4005 domain-containing protein</fullName>
    </recommendedName>
</protein>
<comment type="subunit">
    <text evidence="3">Binds to multiple calmodulin (CaM) in the presence of Ca(2+) and CaM-like proteins.</text>
</comment>
<evidence type="ECO:0000256" key="1">
    <source>
        <dbReference type="ARBA" id="ARBA00022860"/>
    </source>
</evidence>
<comment type="similarity">
    <text evidence="2">Belongs to the IQD family.</text>
</comment>
<proteinExistence type="inferred from homology"/>
<dbReference type="Pfam" id="PF00612">
    <property type="entry name" value="IQ"/>
    <property type="match status" value="2"/>
</dbReference>
<dbReference type="CDD" id="cd23767">
    <property type="entry name" value="IQCD"/>
    <property type="match status" value="1"/>
</dbReference>
<dbReference type="PANTHER" id="PTHR32295">
    <property type="entry name" value="IQ-DOMAIN 5-RELATED"/>
    <property type="match status" value="1"/>
</dbReference>
<dbReference type="Gene3D" id="1.20.5.190">
    <property type="match status" value="2"/>
</dbReference>
<dbReference type="PROSITE" id="PS50096">
    <property type="entry name" value="IQ"/>
    <property type="match status" value="3"/>
</dbReference>
<evidence type="ECO:0000259" key="5">
    <source>
        <dbReference type="Pfam" id="PF13178"/>
    </source>
</evidence>
<dbReference type="GO" id="GO:0005516">
    <property type="term" value="F:calmodulin binding"/>
    <property type="evidence" value="ECO:0007669"/>
    <property type="project" value="UniProtKB-KW"/>
</dbReference>
<dbReference type="STRING" id="71139.A0A059AJS1"/>
<name>A0A059AJS1_EUCGR</name>
<evidence type="ECO:0000313" key="6">
    <source>
        <dbReference type="EMBL" id="KCW53665.1"/>
    </source>
</evidence>
<organism evidence="6">
    <name type="scientific">Eucalyptus grandis</name>
    <name type="common">Flooded gum</name>
    <dbReference type="NCBI Taxonomy" id="71139"/>
    <lineage>
        <taxon>Eukaryota</taxon>
        <taxon>Viridiplantae</taxon>
        <taxon>Streptophyta</taxon>
        <taxon>Embryophyta</taxon>
        <taxon>Tracheophyta</taxon>
        <taxon>Spermatophyta</taxon>
        <taxon>Magnoliopsida</taxon>
        <taxon>eudicotyledons</taxon>
        <taxon>Gunneridae</taxon>
        <taxon>Pentapetalae</taxon>
        <taxon>rosids</taxon>
        <taxon>malvids</taxon>
        <taxon>Myrtales</taxon>
        <taxon>Myrtaceae</taxon>
        <taxon>Myrtoideae</taxon>
        <taxon>Eucalypteae</taxon>
        <taxon>Eucalyptus</taxon>
    </lineage>
</organism>
<dbReference type="eggNOG" id="ENOG502QVYZ">
    <property type="taxonomic scope" value="Eukaryota"/>
</dbReference>
<dbReference type="SMART" id="SM00015">
    <property type="entry name" value="IQ"/>
    <property type="match status" value="3"/>
</dbReference>
<dbReference type="Pfam" id="PF13178">
    <property type="entry name" value="DUF4005"/>
    <property type="match status" value="1"/>
</dbReference>
<reference evidence="6" key="1">
    <citation type="submission" date="2013-07" db="EMBL/GenBank/DDBJ databases">
        <title>The genome of Eucalyptus grandis.</title>
        <authorList>
            <person name="Schmutz J."/>
            <person name="Hayes R."/>
            <person name="Myburg A."/>
            <person name="Tuskan G."/>
            <person name="Grattapaglia D."/>
            <person name="Rokhsar D.S."/>
        </authorList>
    </citation>
    <scope>NUCLEOTIDE SEQUENCE</scope>
    <source>
        <tissue evidence="6">Leaf extractions</tissue>
    </source>
</reference>
<feature type="domain" description="DUF4005" evidence="5">
    <location>
        <begin position="290"/>
        <end position="345"/>
    </location>
</feature>
<dbReference type="InterPro" id="IPR000048">
    <property type="entry name" value="IQ_motif_EF-hand-BS"/>
</dbReference>
<feature type="compositionally biased region" description="Polar residues" evidence="4">
    <location>
        <begin position="308"/>
        <end position="318"/>
    </location>
</feature>
<evidence type="ECO:0000256" key="2">
    <source>
        <dbReference type="ARBA" id="ARBA00024341"/>
    </source>
</evidence>
<dbReference type="KEGG" id="egr:104423070"/>
<dbReference type="OrthoDB" id="1687621at2759"/>
<dbReference type="AlphaFoldDB" id="A0A059AJS1"/>
<sequence>MGKATRWLKAMLGMRRENFSLDSAYSVSSDKKETKRWSFSKSGKDALNKYRPSSSISDAAWLKSYVAEAKKGQNEQAIVVAAATAAAADAAVAAAEAAAAVMKLTSYGRGTMPRGGRERWAAVKIQTAFRGFLARKALRALKGLVKLQAFVRGYLVRKRASAALRSMQAIVRAQAAVRSHQARHSLDKENRYSLENRPRRSMEKVCDPRSAFHSKRFSTSSEVTSNFEESPKIVEVDTFKPRSRLCQIHSPLMECIYDGLDYAVSKQYSEWPLAGNECRTPTPVRSPCGDGYYGPRSELPRYMASTQSFKAKSRSLSAPRQRPDEGSKKRFTLSEIIAARNSVSAIGMHRSCSQF</sequence>
<dbReference type="PANTHER" id="PTHR32295:SF287">
    <property type="entry name" value="PROTEIN IQ-DOMAIN 26"/>
    <property type="match status" value="1"/>
</dbReference>
<dbReference type="OMA" id="PLAGNEC"/>
<dbReference type="EMBL" id="KK198762">
    <property type="protein sequence ID" value="KCW53665.1"/>
    <property type="molecule type" value="Genomic_DNA"/>
</dbReference>
<keyword evidence="1" id="KW-0112">Calmodulin-binding</keyword>
<dbReference type="Gramene" id="KCW53665">
    <property type="protein sequence ID" value="KCW53665"/>
    <property type="gene ID" value="EUGRSUZ_J02932"/>
</dbReference>